<reference evidence="1" key="1">
    <citation type="submission" date="2023-06" db="EMBL/GenBank/DDBJ databases">
        <title>Male Hemibagrus guttatus genome.</title>
        <authorList>
            <person name="Bian C."/>
        </authorList>
    </citation>
    <scope>NUCLEOTIDE SEQUENCE</scope>
    <source>
        <strain evidence="1">Male_cb2023</strain>
        <tissue evidence="1">Muscle</tissue>
    </source>
</reference>
<evidence type="ECO:0008006" key="3">
    <source>
        <dbReference type="Google" id="ProtNLM"/>
    </source>
</evidence>
<comment type="caution">
    <text evidence="1">The sequence shown here is derived from an EMBL/GenBank/DDBJ whole genome shotgun (WGS) entry which is preliminary data.</text>
</comment>
<keyword evidence="2" id="KW-1185">Reference proteome</keyword>
<gene>
    <name evidence="1" type="ORF">QTP70_016166</name>
</gene>
<evidence type="ECO:0000313" key="2">
    <source>
        <dbReference type="Proteomes" id="UP001274896"/>
    </source>
</evidence>
<name>A0AAE0QFF1_9TELE</name>
<proteinExistence type="predicted"/>
<accession>A0AAE0QFF1</accession>
<organism evidence="1 2">
    <name type="scientific">Hemibagrus guttatus</name>
    <dbReference type="NCBI Taxonomy" id="175788"/>
    <lineage>
        <taxon>Eukaryota</taxon>
        <taxon>Metazoa</taxon>
        <taxon>Chordata</taxon>
        <taxon>Craniata</taxon>
        <taxon>Vertebrata</taxon>
        <taxon>Euteleostomi</taxon>
        <taxon>Actinopterygii</taxon>
        <taxon>Neopterygii</taxon>
        <taxon>Teleostei</taxon>
        <taxon>Ostariophysi</taxon>
        <taxon>Siluriformes</taxon>
        <taxon>Bagridae</taxon>
        <taxon>Hemibagrus</taxon>
    </lineage>
</organism>
<protein>
    <recommendedName>
        <fullName evidence="3">Reverse transcriptase domain-containing protein</fullName>
    </recommendedName>
</protein>
<dbReference type="AlphaFoldDB" id="A0AAE0QFF1"/>
<dbReference type="Proteomes" id="UP001274896">
    <property type="component" value="Unassembled WGS sequence"/>
</dbReference>
<dbReference type="EMBL" id="JAUCMX010000017">
    <property type="protein sequence ID" value="KAK3519019.1"/>
    <property type="molecule type" value="Genomic_DNA"/>
</dbReference>
<sequence length="121" mass="13261">MTKCSVYLHFSSAFNTIIPQHLIEKLSLLSLNTSFCNWILDFLTGRPHLILIIKFADDTIVVGLISKNDETQVSGITGTVPCQTTGGGAGREATELAEGVFNWVGEGHKKLFTLVNCQQIH</sequence>
<evidence type="ECO:0000313" key="1">
    <source>
        <dbReference type="EMBL" id="KAK3519019.1"/>
    </source>
</evidence>